<dbReference type="InterPro" id="IPR039975">
    <property type="entry name" value="IFT52"/>
</dbReference>
<evidence type="ECO:0000259" key="1">
    <source>
        <dbReference type="Pfam" id="PF23355"/>
    </source>
</evidence>
<dbReference type="EMBL" id="CAUJNA010003691">
    <property type="protein sequence ID" value="CAJ1407801.1"/>
    <property type="molecule type" value="Genomic_DNA"/>
</dbReference>
<accession>A0AA36JLK4</accession>
<dbReference type="GO" id="GO:0060271">
    <property type="term" value="P:cilium assembly"/>
    <property type="evidence" value="ECO:0007669"/>
    <property type="project" value="TreeGrafter"/>
</dbReference>
<comment type="caution">
    <text evidence="2">The sequence shown here is derived from an EMBL/GenBank/DDBJ whole genome shotgun (WGS) entry which is preliminary data.</text>
</comment>
<dbReference type="PANTHER" id="PTHR12969:SF7">
    <property type="entry name" value="INTRAFLAGELLAR TRANSPORT PROTEIN 52 HOMOLOG"/>
    <property type="match status" value="1"/>
</dbReference>
<dbReference type="GO" id="GO:0042073">
    <property type="term" value="P:intraciliary transport"/>
    <property type="evidence" value="ECO:0007669"/>
    <property type="project" value="TreeGrafter"/>
</dbReference>
<dbReference type="AlphaFoldDB" id="A0AA36JLK4"/>
<dbReference type="GO" id="GO:0030992">
    <property type="term" value="C:intraciliary transport particle B"/>
    <property type="evidence" value="ECO:0007669"/>
    <property type="project" value="TreeGrafter"/>
</dbReference>
<dbReference type="InterPro" id="IPR029062">
    <property type="entry name" value="Class_I_gatase-like"/>
</dbReference>
<dbReference type="Pfam" id="PF23355">
    <property type="entry name" value="IFT52_GIFT"/>
    <property type="match status" value="1"/>
</dbReference>
<dbReference type="SUPFAM" id="SSF52317">
    <property type="entry name" value="Class I glutamine amidotransferase-like"/>
    <property type="match status" value="1"/>
</dbReference>
<dbReference type="Proteomes" id="UP001178507">
    <property type="component" value="Unassembled WGS sequence"/>
</dbReference>
<dbReference type="InterPro" id="IPR055458">
    <property type="entry name" value="IFT52_GIFT"/>
</dbReference>
<feature type="domain" description="IFT52 GIFT" evidence="1">
    <location>
        <begin position="13"/>
        <end position="120"/>
    </location>
</feature>
<dbReference type="GO" id="GO:0005929">
    <property type="term" value="C:cilium"/>
    <property type="evidence" value="ECO:0007669"/>
    <property type="project" value="TreeGrafter"/>
</dbReference>
<keyword evidence="3" id="KW-1185">Reference proteome</keyword>
<dbReference type="PANTHER" id="PTHR12969">
    <property type="entry name" value="NGD5/OSM-6/IFT52"/>
    <property type="match status" value="1"/>
</dbReference>
<protein>
    <recommendedName>
        <fullName evidence="1">IFT52 GIFT domain-containing protein</fullName>
    </recommendedName>
</protein>
<reference evidence="2" key="1">
    <citation type="submission" date="2023-08" db="EMBL/GenBank/DDBJ databases">
        <authorList>
            <person name="Chen Y."/>
            <person name="Shah S."/>
            <person name="Dougan E. K."/>
            <person name="Thang M."/>
            <person name="Chan C."/>
        </authorList>
    </citation>
    <scope>NUCLEOTIDE SEQUENCE</scope>
</reference>
<evidence type="ECO:0000313" key="3">
    <source>
        <dbReference type="Proteomes" id="UP001178507"/>
    </source>
</evidence>
<name>A0AA36JLK4_9DINO</name>
<gene>
    <name evidence="2" type="ORF">EVOR1521_LOCUS29410</name>
</gene>
<evidence type="ECO:0000313" key="2">
    <source>
        <dbReference type="EMBL" id="CAJ1407801.1"/>
    </source>
</evidence>
<proteinExistence type="predicted"/>
<dbReference type="GO" id="GO:0005814">
    <property type="term" value="C:centriole"/>
    <property type="evidence" value="ECO:0007669"/>
    <property type="project" value="TreeGrafter"/>
</dbReference>
<sequence length="126" mass="13895">MGGEGRNAADMEVMFDMSKKEQGNPSNNYKKLHRRVKQDFKVSTNKDIINLERLRAANLVIFAGPREMFSSDEFTAIKDYLSEGGSILFLVGEGGEGKSNTNVNYLLEEFGMSVNNDAVAGALSFC</sequence>
<organism evidence="2 3">
    <name type="scientific">Effrenium voratum</name>
    <dbReference type="NCBI Taxonomy" id="2562239"/>
    <lineage>
        <taxon>Eukaryota</taxon>
        <taxon>Sar</taxon>
        <taxon>Alveolata</taxon>
        <taxon>Dinophyceae</taxon>
        <taxon>Suessiales</taxon>
        <taxon>Symbiodiniaceae</taxon>
        <taxon>Effrenium</taxon>
    </lineage>
</organism>